<reference evidence="1 2" key="1">
    <citation type="submission" date="2016-11" db="EMBL/GenBank/DDBJ databases">
        <title>The macronuclear genome of Stentor coeruleus: a giant cell with tiny introns.</title>
        <authorList>
            <person name="Slabodnick M."/>
            <person name="Ruby J.G."/>
            <person name="Reiff S.B."/>
            <person name="Swart E.C."/>
            <person name="Gosai S."/>
            <person name="Prabakaran S."/>
            <person name="Witkowska E."/>
            <person name="Larue G.E."/>
            <person name="Fisher S."/>
            <person name="Freeman R.M."/>
            <person name="Gunawardena J."/>
            <person name="Chu W."/>
            <person name="Stover N.A."/>
            <person name="Gregory B.D."/>
            <person name="Nowacki M."/>
            <person name="Derisi J."/>
            <person name="Roy S.W."/>
            <person name="Marshall W.F."/>
            <person name="Sood P."/>
        </authorList>
    </citation>
    <scope>NUCLEOTIDE SEQUENCE [LARGE SCALE GENOMIC DNA]</scope>
    <source>
        <strain evidence="1">WM001</strain>
    </source>
</reference>
<sequence>MALPHLKTSTSPIRNIKEKSIKSQESLTKSCKTNNFSKPIHNYFVISPLAPKKLKYGIKAKKSSEIRNPMTIIDAYNKERVLSELKDETMISRYFKSLKPRMLNFISPIVLRHSKIHIAPHVSMVNPSICSDSLNKPHKVKRSLDARKKYIISKTPELAKRISIDSSYENLDTSTLLDYEL</sequence>
<evidence type="ECO:0000313" key="2">
    <source>
        <dbReference type="Proteomes" id="UP000187209"/>
    </source>
</evidence>
<dbReference type="Proteomes" id="UP000187209">
    <property type="component" value="Unassembled WGS sequence"/>
</dbReference>
<accession>A0A1R2BG43</accession>
<evidence type="ECO:0000313" key="1">
    <source>
        <dbReference type="EMBL" id="OMJ75699.1"/>
    </source>
</evidence>
<dbReference type="AlphaFoldDB" id="A0A1R2BG43"/>
<proteinExistence type="predicted"/>
<dbReference type="EMBL" id="MPUH01000674">
    <property type="protein sequence ID" value="OMJ75699.1"/>
    <property type="molecule type" value="Genomic_DNA"/>
</dbReference>
<name>A0A1R2BG43_9CILI</name>
<keyword evidence="2" id="KW-1185">Reference proteome</keyword>
<organism evidence="1 2">
    <name type="scientific">Stentor coeruleus</name>
    <dbReference type="NCBI Taxonomy" id="5963"/>
    <lineage>
        <taxon>Eukaryota</taxon>
        <taxon>Sar</taxon>
        <taxon>Alveolata</taxon>
        <taxon>Ciliophora</taxon>
        <taxon>Postciliodesmatophora</taxon>
        <taxon>Heterotrichea</taxon>
        <taxon>Heterotrichida</taxon>
        <taxon>Stentoridae</taxon>
        <taxon>Stentor</taxon>
    </lineage>
</organism>
<protein>
    <submittedName>
        <fullName evidence="1">Uncharacterized protein</fullName>
    </submittedName>
</protein>
<comment type="caution">
    <text evidence="1">The sequence shown here is derived from an EMBL/GenBank/DDBJ whole genome shotgun (WGS) entry which is preliminary data.</text>
</comment>
<gene>
    <name evidence="1" type="ORF">SteCoe_25106</name>
</gene>